<dbReference type="Proteomes" id="UP000250550">
    <property type="component" value="Unassembled WGS sequence"/>
</dbReference>
<gene>
    <name evidence="1" type="ORF">C4N21_13410</name>
</gene>
<organism evidence="1 2">
    <name type="scientific">Faecalibacterium prausnitzii</name>
    <dbReference type="NCBI Taxonomy" id="853"/>
    <lineage>
        <taxon>Bacteria</taxon>
        <taxon>Bacillati</taxon>
        <taxon>Bacillota</taxon>
        <taxon>Clostridia</taxon>
        <taxon>Eubacteriales</taxon>
        <taxon>Oscillospiraceae</taxon>
        <taxon>Faecalibacterium</taxon>
    </lineage>
</organism>
<dbReference type="EMBL" id="PRLF01000028">
    <property type="protein sequence ID" value="RAW63336.1"/>
    <property type="molecule type" value="Genomic_DNA"/>
</dbReference>
<protein>
    <submittedName>
        <fullName evidence="1">Uncharacterized protein</fullName>
    </submittedName>
</protein>
<comment type="caution">
    <text evidence="1">The sequence shown here is derived from an EMBL/GenBank/DDBJ whole genome shotgun (WGS) entry which is preliminary data.</text>
</comment>
<accession>A0A329UPQ9</accession>
<name>A0A329UPQ9_9FIRM</name>
<dbReference type="AlphaFoldDB" id="A0A329UPQ9"/>
<evidence type="ECO:0000313" key="2">
    <source>
        <dbReference type="Proteomes" id="UP000250550"/>
    </source>
</evidence>
<evidence type="ECO:0000313" key="1">
    <source>
        <dbReference type="EMBL" id="RAW63336.1"/>
    </source>
</evidence>
<sequence length="103" mass="10722">MRADVASRAEKEPGSRLPAVASCLGRHAHPAGRSPNSSSLFLPLAAVVAVAQGLSPAGLFGGSMLFESTLAAPFARQIKQKLQYPVRILESLVGAGGLREPRC</sequence>
<reference evidence="1 2" key="1">
    <citation type="submission" date="2018-02" db="EMBL/GenBank/DDBJ databases">
        <title>Complete genome sequencing of Faecalibacterium prausnitzii strains isolated from the human gut.</title>
        <authorList>
            <person name="Fitzgerald B.C."/>
            <person name="Shkoporov A.N."/>
            <person name="Ross P.R."/>
            <person name="Hill C."/>
        </authorList>
    </citation>
    <scope>NUCLEOTIDE SEQUENCE [LARGE SCALE GENOMIC DNA]</scope>
    <source>
        <strain evidence="1 2">APC924/119</strain>
    </source>
</reference>
<proteinExistence type="predicted"/>